<accession>A0ABW4BDH4</accession>
<feature type="transmembrane region" description="Helical" evidence="1">
    <location>
        <begin position="182"/>
        <end position="204"/>
    </location>
</feature>
<gene>
    <name evidence="2" type="ORF">ACFQ41_00430</name>
</gene>
<keyword evidence="1" id="KW-0812">Transmembrane</keyword>
<dbReference type="RefSeq" id="WP_204119898.1">
    <property type="nucleotide sequence ID" value="NZ_BOLV01000041.1"/>
</dbReference>
<proteinExistence type="predicted"/>
<protein>
    <recommendedName>
        <fullName evidence="4">ABC transporter permease</fullName>
    </recommendedName>
</protein>
<evidence type="ECO:0000256" key="1">
    <source>
        <dbReference type="SAM" id="Phobius"/>
    </source>
</evidence>
<evidence type="ECO:0008006" key="4">
    <source>
        <dbReference type="Google" id="ProtNLM"/>
    </source>
</evidence>
<feature type="transmembrane region" description="Helical" evidence="1">
    <location>
        <begin position="225"/>
        <end position="254"/>
    </location>
</feature>
<feature type="transmembrane region" description="Helical" evidence="1">
    <location>
        <begin position="282"/>
        <end position="307"/>
    </location>
</feature>
<feature type="transmembrane region" description="Helical" evidence="1">
    <location>
        <begin position="364"/>
        <end position="388"/>
    </location>
</feature>
<feature type="transmembrane region" description="Helical" evidence="1">
    <location>
        <begin position="314"/>
        <end position="333"/>
    </location>
</feature>
<keyword evidence="1" id="KW-1133">Transmembrane helix</keyword>
<comment type="caution">
    <text evidence="2">The sequence shown here is derived from an EMBL/GenBank/DDBJ whole genome shotgun (WGS) entry which is preliminary data.</text>
</comment>
<dbReference type="EMBL" id="JBHTOA010000002">
    <property type="protein sequence ID" value="MFD1397770.1"/>
    <property type="molecule type" value="Genomic_DNA"/>
</dbReference>
<dbReference type="Proteomes" id="UP001597199">
    <property type="component" value="Unassembled WGS sequence"/>
</dbReference>
<name>A0ABW4BDH4_9LACO</name>
<evidence type="ECO:0000313" key="3">
    <source>
        <dbReference type="Proteomes" id="UP001597199"/>
    </source>
</evidence>
<keyword evidence="3" id="KW-1185">Reference proteome</keyword>
<evidence type="ECO:0000313" key="2">
    <source>
        <dbReference type="EMBL" id="MFD1397770.1"/>
    </source>
</evidence>
<organism evidence="2 3">
    <name type="scientific">Lacticaseibacillus suilingensis</name>
    <dbReference type="NCBI Taxonomy" id="2799577"/>
    <lineage>
        <taxon>Bacteria</taxon>
        <taxon>Bacillati</taxon>
        <taxon>Bacillota</taxon>
        <taxon>Bacilli</taxon>
        <taxon>Lactobacillales</taxon>
        <taxon>Lactobacillaceae</taxon>
        <taxon>Lacticaseibacillus</taxon>
    </lineage>
</organism>
<reference evidence="3" key="1">
    <citation type="journal article" date="2019" name="Int. J. Syst. Evol. Microbiol.">
        <title>The Global Catalogue of Microorganisms (GCM) 10K type strain sequencing project: providing services to taxonomists for standard genome sequencing and annotation.</title>
        <authorList>
            <consortium name="The Broad Institute Genomics Platform"/>
            <consortium name="The Broad Institute Genome Sequencing Center for Infectious Disease"/>
            <person name="Wu L."/>
            <person name="Ma J."/>
        </authorList>
    </citation>
    <scope>NUCLEOTIDE SEQUENCE [LARGE SCALE GENOMIC DNA]</scope>
    <source>
        <strain evidence="3">CCM 9110</strain>
    </source>
</reference>
<sequence>MGAQYRITLKRSLHSVTNLVIAAAFFLLLMSTSFSHYGQQDSTQADLYGAYATAGQAVDKTITGIEKIKPASASVKAELRQKKQEKDYLDQITLVTSGGLSANLDEVNRTVLAHAKYSLRATEKDPHVQLQLIKYQDQPTSHKLIERKKDVVFHTYLYQHHMREIPIAAIKAPAANYLSDALLYHVSPFLIIAVFIVWLAEFFTTDKREGNIDVTNTLPMGKMKVLIAKIGVAFTIALPLFCLTLLAVFVVIGLSNGWGSLQYPIAYSLDGQHAAIMQLGEFLLMFLGALVAIFCFFVMLSALFSLIASKMSSLLVAELLVLLTGSSFMLGFTKLSPSFRFLPTAYFDYSAVILNSHTWPSLDLAGGINVLLSSTLALLGCTTFVIYYRQRLLRRN</sequence>
<keyword evidence="1" id="KW-0472">Membrane</keyword>